<reference evidence="1" key="1">
    <citation type="journal article" date="2015" name="Nature">
        <title>Complex archaea that bridge the gap between prokaryotes and eukaryotes.</title>
        <authorList>
            <person name="Spang A."/>
            <person name="Saw J.H."/>
            <person name="Jorgensen S.L."/>
            <person name="Zaremba-Niedzwiedzka K."/>
            <person name="Martijn J."/>
            <person name="Lind A.E."/>
            <person name="van Eijk R."/>
            <person name="Schleper C."/>
            <person name="Guy L."/>
            <person name="Ettema T.J."/>
        </authorList>
    </citation>
    <scope>NUCLEOTIDE SEQUENCE</scope>
</reference>
<evidence type="ECO:0000313" key="1">
    <source>
        <dbReference type="EMBL" id="KKK98056.1"/>
    </source>
</evidence>
<proteinExistence type="predicted"/>
<name>A0A0F9CN48_9ZZZZ</name>
<sequence>MKVIDSIWFSSRAGYCGLVLGEDEFTGERTLYAGVARGLDQKADEREILGWGNRVNLRILEGLIDKIHSRAIEEAKRVLRRVEKEKGRKR</sequence>
<gene>
    <name evidence="1" type="ORF">LCGC14_2646550</name>
</gene>
<accession>A0A0F9CN48</accession>
<comment type="caution">
    <text evidence="1">The sequence shown here is derived from an EMBL/GenBank/DDBJ whole genome shotgun (WGS) entry which is preliminary data.</text>
</comment>
<organism evidence="1">
    <name type="scientific">marine sediment metagenome</name>
    <dbReference type="NCBI Taxonomy" id="412755"/>
    <lineage>
        <taxon>unclassified sequences</taxon>
        <taxon>metagenomes</taxon>
        <taxon>ecological metagenomes</taxon>
    </lineage>
</organism>
<dbReference type="EMBL" id="LAZR01045780">
    <property type="protein sequence ID" value="KKK98056.1"/>
    <property type="molecule type" value="Genomic_DNA"/>
</dbReference>
<protein>
    <submittedName>
        <fullName evidence="1">Uncharacterized protein</fullName>
    </submittedName>
</protein>
<dbReference type="AlphaFoldDB" id="A0A0F9CN48"/>